<name>A0A1B9HU39_9TREE</name>
<evidence type="ECO:0000313" key="1">
    <source>
        <dbReference type="EMBL" id="OCF46781.1"/>
    </source>
</evidence>
<proteinExistence type="predicted"/>
<reference evidence="1" key="2">
    <citation type="submission" date="2016-07" db="EMBL/GenBank/DDBJ databases">
        <title>Evolution of pathogenesis and genome organization in the Tremellales.</title>
        <authorList>
            <person name="Cuomo C."/>
            <person name="Litvintseva A."/>
            <person name="Heitman J."/>
            <person name="Chen Y."/>
            <person name="Sun S."/>
            <person name="Springer D."/>
            <person name="Dromer F."/>
            <person name="Young S."/>
            <person name="Zeng Q."/>
            <person name="Chapman S."/>
            <person name="Gujja S."/>
            <person name="Saif S."/>
            <person name="Birren B."/>
        </authorList>
    </citation>
    <scope>NUCLEOTIDE SEQUENCE</scope>
    <source>
        <strain evidence="1">CBS 10737</strain>
    </source>
</reference>
<organism evidence="1">
    <name type="scientific">Kwoniella pini CBS 10737</name>
    <dbReference type="NCBI Taxonomy" id="1296096"/>
    <lineage>
        <taxon>Eukaryota</taxon>
        <taxon>Fungi</taxon>
        <taxon>Dikarya</taxon>
        <taxon>Basidiomycota</taxon>
        <taxon>Agaricomycotina</taxon>
        <taxon>Tremellomycetes</taxon>
        <taxon>Tremellales</taxon>
        <taxon>Cryptococcaceae</taxon>
        <taxon>Kwoniella</taxon>
    </lineage>
</organism>
<sequence>MVWSDNLKNWDKNKIYRYVILLGLSLSGDGWSYEASVIASIIQMPSWITHLGYDPSIGIPE</sequence>
<accession>A0A1B9HU39</accession>
<dbReference type="AlphaFoldDB" id="A0A1B9HU39"/>
<protein>
    <submittedName>
        <fullName evidence="1">Uncharacterized protein</fullName>
    </submittedName>
</protein>
<dbReference type="EMBL" id="KI894015">
    <property type="protein sequence ID" value="OCF46781.1"/>
    <property type="molecule type" value="Genomic_DNA"/>
</dbReference>
<gene>
    <name evidence="1" type="ORF">I206_07168</name>
</gene>
<reference evidence="1" key="1">
    <citation type="submission" date="2013-07" db="EMBL/GenBank/DDBJ databases">
        <title>The Genome Sequence of Cryptococcus pinus CBS10737.</title>
        <authorList>
            <consortium name="The Broad Institute Genome Sequencing Platform"/>
            <person name="Cuomo C."/>
            <person name="Litvintseva A."/>
            <person name="Chen Y."/>
            <person name="Heitman J."/>
            <person name="Sun S."/>
            <person name="Springer D."/>
            <person name="Dromer F."/>
            <person name="Young S.K."/>
            <person name="Zeng Q."/>
            <person name="Gargeya S."/>
            <person name="Fitzgerald M."/>
            <person name="Abouelleil A."/>
            <person name="Alvarado L."/>
            <person name="Berlin A.M."/>
            <person name="Chapman S.B."/>
            <person name="Dewar J."/>
            <person name="Goldberg J."/>
            <person name="Griggs A."/>
            <person name="Gujja S."/>
            <person name="Hansen M."/>
            <person name="Howarth C."/>
            <person name="Imamovic A."/>
            <person name="Larimer J."/>
            <person name="McCowan C."/>
            <person name="Murphy C."/>
            <person name="Pearson M."/>
            <person name="Priest M."/>
            <person name="Roberts A."/>
            <person name="Saif S."/>
            <person name="Shea T."/>
            <person name="Sykes S."/>
            <person name="Wortman J."/>
            <person name="Nusbaum C."/>
            <person name="Birren B."/>
        </authorList>
    </citation>
    <scope>NUCLEOTIDE SEQUENCE [LARGE SCALE GENOMIC DNA]</scope>
    <source>
        <strain evidence="1">CBS 10737</strain>
    </source>
</reference>